<proteinExistence type="predicted"/>
<dbReference type="AlphaFoldDB" id="A0AAV0S4H2"/>
<name>A0AAV0S4H2_9ROSI</name>
<dbReference type="EMBL" id="CAMGYJ010000011">
    <property type="protein sequence ID" value="CAI0626761.1"/>
    <property type="molecule type" value="Genomic_DNA"/>
</dbReference>
<organism evidence="1 2">
    <name type="scientific">Linum tenue</name>
    <dbReference type="NCBI Taxonomy" id="586396"/>
    <lineage>
        <taxon>Eukaryota</taxon>
        <taxon>Viridiplantae</taxon>
        <taxon>Streptophyta</taxon>
        <taxon>Embryophyta</taxon>
        <taxon>Tracheophyta</taxon>
        <taxon>Spermatophyta</taxon>
        <taxon>Magnoliopsida</taxon>
        <taxon>eudicotyledons</taxon>
        <taxon>Gunneridae</taxon>
        <taxon>Pentapetalae</taxon>
        <taxon>rosids</taxon>
        <taxon>fabids</taxon>
        <taxon>Malpighiales</taxon>
        <taxon>Linaceae</taxon>
        <taxon>Linum</taxon>
    </lineage>
</organism>
<comment type="caution">
    <text evidence="1">The sequence shown here is derived from an EMBL/GenBank/DDBJ whole genome shotgun (WGS) entry which is preliminary data.</text>
</comment>
<accession>A0AAV0S4H2</accession>
<dbReference type="Proteomes" id="UP001154282">
    <property type="component" value="Unassembled WGS sequence"/>
</dbReference>
<protein>
    <submittedName>
        <fullName evidence="1">Uncharacterized protein</fullName>
    </submittedName>
</protein>
<dbReference type="PANTHER" id="PTHR31084">
    <property type="entry name" value="ALPHA-L-FUCOSIDASE 2"/>
    <property type="match status" value="1"/>
</dbReference>
<sequence>MHDMLLQGTGPLESETMNRTQHLQKLKVTLRVYQALGSRPGSLSFILYLDSKMKHSSHVEGQNQIVLGGSCVGNPKGIQFTAMLELQIGGTAVISLLESRKLKVDGADRTLLVLVASSSSEGAFH</sequence>
<evidence type="ECO:0000313" key="2">
    <source>
        <dbReference type="Proteomes" id="UP001154282"/>
    </source>
</evidence>
<reference evidence="1" key="1">
    <citation type="submission" date="2022-08" db="EMBL/GenBank/DDBJ databases">
        <authorList>
            <person name="Gutierrez-Valencia J."/>
        </authorList>
    </citation>
    <scope>NUCLEOTIDE SEQUENCE</scope>
</reference>
<dbReference type="PANTHER" id="PTHR31084:SF0">
    <property type="entry name" value="ALPHA-L-FUCOSIDASE 2"/>
    <property type="match status" value="1"/>
</dbReference>
<gene>
    <name evidence="1" type="ORF">LITE_LOCUS50997</name>
</gene>
<dbReference type="Gene3D" id="2.70.98.50">
    <property type="entry name" value="putative glycoside hydrolase family protein from bacillus halodurans"/>
    <property type="match status" value="1"/>
</dbReference>
<evidence type="ECO:0000313" key="1">
    <source>
        <dbReference type="EMBL" id="CAI0626761.1"/>
    </source>
</evidence>
<dbReference type="GO" id="GO:0004560">
    <property type="term" value="F:alpha-L-fucosidase activity"/>
    <property type="evidence" value="ECO:0007669"/>
    <property type="project" value="TreeGrafter"/>
</dbReference>
<keyword evidence="2" id="KW-1185">Reference proteome</keyword>